<feature type="domain" description="N-acetyltransferase" evidence="1">
    <location>
        <begin position="5"/>
        <end position="143"/>
    </location>
</feature>
<keyword evidence="2" id="KW-0689">Ribosomal protein</keyword>
<dbReference type="RefSeq" id="WP_092440506.1">
    <property type="nucleotide sequence ID" value="NZ_FMYP01000077.1"/>
</dbReference>
<evidence type="ECO:0000259" key="1">
    <source>
        <dbReference type="PROSITE" id="PS51186"/>
    </source>
</evidence>
<keyword evidence="3" id="KW-1185">Reference proteome</keyword>
<dbReference type="GO" id="GO:0016747">
    <property type="term" value="F:acyltransferase activity, transferring groups other than amino-acyl groups"/>
    <property type="evidence" value="ECO:0007669"/>
    <property type="project" value="InterPro"/>
</dbReference>
<dbReference type="GO" id="GO:0005840">
    <property type="term" value="C:ribosome"/>
    <property type="evidence" value="ECO:0007669"/>
    <property type="project" value="UniProtKB-KW"/>
</dbReference>
<keyword evidence="2" id="KW-0687">Ribonucleoprotein</keyword>
<dbReference type="SUPFAM" id="SSF55729">
    <property type="entry name" value="Acyl-CoA N-acyltransferases (Nat)"/>
    <property type="match status" value="1"/>
</dbReference>
<dbReference type="PROSITE" id="PS51186">
    <property type="entry name" value="GNAT"/>
    <property type="match status" value="1"/>
</dbReference>
<evidence type="ECO:0000313" key="3">
    <source>
        <dbReference type="Proteomes" id="UP000199452"/>
    </source>
</evidence>
<dbReference type="STRING" id="1640674.SAMN05216323_10778"/>
<accession>A0A1G6RMW1</accession>
<name>A0A1G6RMW1_9BACT</name>
<organism evidence="2 3">
    <name type="scientific">Williamwhitmania taraxaci</name>
    <dbReference type="NCBI Taxonomy" id="1640674"/>
    <lineage>
        <taxon>Bacteria</taxon>
        <taxon>Pseudomonadati</taxon>
        <taxon>Bacteroidota</taxon>
        <taxon>Bacteroidia</taxon>
        <taxon>Bacteroidales</taxon>
        <taxon>Williamwhitmaniaceae</taxon>
        <taxon>Williamwhitmania</taxon>
    </lineage>
</organism>
<dbReference type="Proteomes" id="UP000199452">
    <property type="component" value="Unassembled WGS sequence"/>
</dbReference>
<dbReference type="OrthoDB" id="9797456at2"/>
<dbReference type="EMBL" id="FMYP01000077">
    <property type="protein sequence ID" value="SDD05743.1"/>
    <property type="molecule type" value="Genomic_DNA"/>
</dbReference>
<dbReference type="InterPro" id="IPR000182">
    <property type="entry name" value="GNAT_dom"/>
</dbReference>
<dbReference type="AlphaFoldDB" id="A0A1G6RMW1"/>
<dbReference type="Gene3D" id="3.40.630.30">
    <property type="match status" value="1"/>
</dbReference>
<proteinExistence type="predicted"/>
<dbReference type="CDD" id="cd04301">
    <property type="entry name" value="NAT_SF"/>
    <property type="match status" value="1"/>
</dbReference>
<sequence length="147" mass="16586">MAKPYNIREYCPNDYRGVLTLWQQTGLGGAHRGDNEKTIALSIALGGKFFVVEDTATDTIVGTSWMTFDGRRLHLHHFGIQPQLQKTGIGTDLAIESLAFAKEKKIQVKLEVHKDNLKAINLYRKLGFEYLGDYDVYIIRDVEGLKG</sequence>
<evidence type="ECO:0000313" key="2">
    <source>
        <dbReference type="EMBL" id="SDD05743.1"/>
    </source>
</evidence>
<protein>
    <submittedName>
        <fullName evidence="2">Ribosomal protein S18 acetylase RimI</fullName>
    </submittedName>
</protein>
<reference evidence="2 3" key="1">
    <citation type="submission" date="2016-09" db="EMBL/GenBank/DDBJ databases">
        <authorList>
            <person name="Capua I."/>
            <person name="De Benedictis P."/>
            <person name="Joannis T."/>
            <person name="Lombin L.H."/>
            <person name="Cattoli G."/>
        </authorList>
    </citation>
    <scope>NUCLEOTIDE SEQUENCE [LARGE SCALE GENOMIC DNA]</scope>
    <source>
        <strain evidence="2 3">A7P-90m</strain>
    </source>
</reference>
<dbReference type="Pfam" id="PF00583">
    <property type="entry name" value="Acetyltransf_1"/>
    <property type="match status" value="1"/>
</dbReference>
<gene>
    <name evidence="2" type="ORF">SAMN05216323_10778</name>
</gene>
<dbReference type="InterPro" id="IPR016181">
    <property type="entry name" value="Acyl_CoA_acyltransferase"/>
</dbReference>